<protein>
    <submittedName>
        <fullName evidence="2">Uncharacterized protein</fullName>
    </submittedName>
</protein>
<feature type="region of interest" description="Disordered" evidence="1">
    <location>
        <begin position="41"/>
        <end position="115"/>
    </location>
</feature>
<feature type="compositionally biased region" description="Basic and acidic residues" evidence="1">
    <location>
        <begin position="41"/>
        <end position="58"/>
    </location>
</feature>
<feature type="compositionally biased region" description="Basic and acidic residues" evidence="1">
    <location>
        <begin position="65"/>
        <end position="104"/>
    </location>
</feature>
<gene>
    <name evidence="2" type="ORF">B5V51_5337</name>
</gene>
<name>A0A2A4J916_HELVI</name>
<evidence type="ECO:0000256" key="1">
    <source>
        <dbReference type="SAM" id="MobiDB-lite"/>
    </source>
</evidence>
<dbReference type="AlphaFoldDB" id="A0A2A4J916"/>
<comment type="caution">
    <text evidence="2">The sequence shown here is derived from an EMBL/GenBank/DDBJ whole genome shotgun (WGS) entry which is preliminary data.</text>
</comment>
<sequence>MARERRLLDTERHAAQRAAETEEVRQERRLLDAERHAIQRAAETEEVRQERRLLDAGRHATQRAAETEGMARERRLLDTERHAAQRAAETEEVRQERRLLDAGRHATQRASETVDQTRVRRLLDAERHASLIAAESHEESQRRRVILAARQAQRRNIFTRNTWEDEDGEAVQRQRALAEKAEYAQALQELQREGGGLSSHDTLRTQVLTPEAAITLPSAGEKRLLISPEEVQEAVRRRIQTAGRRKEIPPVRGLLQGPTPTPAVRQGPAAPIMTWPAPRLSALPGWPPQATHGIMEAVRSRTSKLNKEEIATIGSHTERLSAVVTHLALRLAAAERRCAELESRPREHAASERVTPSYASALKLPRRQEGIAAQAQKQSLGQARRRFAFAIKDQAAPADVNKIDCQERWKSAAASRFGPYNASVGRAMGRLEGVFGYGKTDDLQ</sequence>
<reference evidence="2" key="1">
    <citation type="submission" date="2017-09" db="EMBL/GenBank/DDBJ databases">
        <title>Contemporary evolution of a Lepidopteran species, Heliothis virescens, in response to modern agricultural practices.</title>
        <authorList>
            <person name="Fritz M.L."/>
            <person name="Deyonke A.M."/>
            <person name="Papanicolaou A."/>
            <person name="Micinski S."/>
            <person name="Westbrook J."/>
            <person name="Gould F."/>
        </authorList>
    </citation>
    <scope>NUCLEOTIDE SEQUENCE [LARGE SCALE GENOMIC DNA]</scope>
    <source>
        <strain evidence="2">HvINT-</strain>
        <tissue evidence="2">Whole body</tissue>
    </source>
</reference>
<feature type="region of interest" description="Disordered" evidence="1">
    <location>
        <begin position="1"/>
        <end position="26"/>
    </location>
</feature>
<dbReference type="STRING" id="7102.A0A2A4J916"/>
<proteinExistence type="predicted"/>
<dbReference type="EMBL" id="NWSH01002410">
    <property type="protein sequence ID" value="PCG68349.1"/>
    <property type="molecule type" value="Genomic_DNA"/>
</dbReference>
<accession>A0A2A4J916</accession>
<evidence type="ECO:0000313" key="2">
    <source>
        <dbReference type="EMBL" id="PCG68349.1"/>
    </source>
</evidence>
<organism evidence="2">
    <name type="scientific">Heliothis virescens</name>
    <name type="common">Tobacco budworm moth</name>
    <dbReference type="NCBI Taxonomy" id="7102"/>
    <lineage>
        <taxon>Eukaryota</taxon>
        <taxon>Metazoa</taxon>
        <taxon>Ecdysozoa</taxon>
        <taxon>Arthropoda</taxon>
        <taxon>Hexapoda</taxon>
        <taxon>Insecta</taxon>
        <taxon>Pterygota</taxon>
        <taxon>Neoptera</taxon>
        <taxon>Endopterygota</taxon>
        <taxon>Lepidoptera</taxon>
        <taxon>Glossata</taxon>
        <taxon>Ditrysia</taxon>
        <taxon>Noctuoidea</taxon>
        <taxon>Noctuidae</taxon>
        <taxon>Heliothinae</taxon>
        <taxon>Heliothis</taxon>
    </lineage>
</organism>